<dbReference type="Gene3D" id="1.10.10.10">
    <property type="entry name" value="Winged helix-like DNA-binding domain superfamily/Winged helix DNA-binding domain"/>
    <property type="match status" value="1"/>
</dbReference>
<keyword evidence="6" id="KW-0238">DNA-binding</keyword>
<dbReference type="InterPro" id="IPR000232">
    <property type="entry name" value="HSF_DNA-bd"/>
</dbReference>
<dbReference type="PANTHER" id="PTHR10015:SF338">
    <property type="entry name" value="HEAT STRESS TRANSCRIPTION FACTOR A-2"/>
    <property type="match status" value="1"/>
</dbReference>
<protein>
    <submittedName>
        <fullName evidence="13">Heat shock transcription factor A2</fullName>
    </submittedName>
</protein>
<dbReference type="Pfam" id="PF00447">
    <property type="entry name" value="HSF_DNA-bind"/>
    <property type="match status" value="1"/>
</dbReference>
<evidence type="ECO:0000256" key="2">
    <source>
        <dbReference type="ARBA" id="ARBA00011233"/>
    </source>
</evidence>
<dbReference type="SMART" id="SM00415">
    <property type="entry name" value="HSF"/>
    <property type="match status" value="1"/>
</dbReference>
<feature type="region of interest" description="Disordered" evidence="11">
    <location>
        <begin position="129"/>
        <end position="151"/>
    </location>
</feature>
<evidence type="ECO:0000256" key="3">
    <source>
        <dbReference type="ARBA" id="ARBA00022553"/>
    </source>
</evidence>
<evidence type="ECO:0000256" key="11">
    <source>
        <dbReference type="SAM" id="MobiDB-lite"/>
    </source>
</evidence>
<keyword evidence="5 13" id="KW-0346">Stress response</keyword>
<evidence type="ECO:0000313" key="13">
    <source>
        <dbReference type="EMBL" id="BAL42284.1"/>
    </source>
</evidence>
<dbReference type="GO" id="GO:0006357">
    <property type="term" value="P:regulation of transcription by RNA polymerase II"/>
    <property type="evidence" value="ECO:0007669"/>
    <property type="project" value="TreeGrafter"/>
</dbReference>
<dbReference type="PANTHER" id="PTHR10015">
    <property type="entry name" value="HEAT SHOCK TRANSCRIPTION FACTOR"/>
    <property type="match status" value="1"/>
</dbReference>
<keyword evidence="4" id="KW-0805">Transcription regulation</keyword>
<keyword evidence="3" id="KW-0597">Phosphoprotein</keyword>
<dbReference type="GO" id="GO:0003700">
    <property type="term" value="F:DNA-binding transcription factor activity"/>
    <property type="evidence" value="ECO:0007669"/>
    <property type="project" value="InterPro"/>
</dbReference>
<evidence type="ECO:0000259" key="12">
    <source>
        <dbReference type="PROSITE" id="PS00434"/>
    </source>
</evidence>
<evidence type="ECO:0000256" key="9">
    <source>
        <dbReference type="RuleBase" id="RU004020"/>
    </source>
</evidence>
<keyword evidence="8" id="KW-0539">Nucleus</keyword>
<organism evidence="13">
    <name type="scientific">Potamogeton perfoliatus</name>
    <dbReference type="NCBI Taxonomy" id="55320"/>
    <lineage>
        <taxon>Eukaryota</taxon>
        <taxon>Viridiplantae</taxon>
        <taxon>Streptophyta</taxon>
        <taxon>Embryophyta</taxon>
        <taxon>Tracheophyta</taxon>
        <taxon>Spermatophyta</taxon>
        <taxon>Magnoliopsida</taxon>
        <taxon>Liliopsida</taxon>
        <taxon>Potamogetonaceae</taxon>
        <taxon>Potamogeton</taxon>
    </lineage>
</organism>
<dbReference type="PRINTS" id="PR00056">
    <property type="entry name" value="HSFDOMAIN"/>
</dbReference>
<evidence type="ECO:0000256" key="8">
    <source>
        <dbReference type="ARBA" id="ARBA00023242"/>
    </source>
</evidence>
<evidence type="ECO:0000256" key="4">
    <source>
        <dbReference type="ARBA" id="ARBA00023015"/>
    </source>
</evidence>
<evidence type="ECO:0000256" key="1">
    <source>
        <dbReference type="ARBA" id="ARBA00004123"/>
    </source>
</evidence>
<dbReference type="InterPro" id="IPR036388">
    <property type="entry name" value="WH-like_DNA-bd_sf"/>
</dbReference>
<evidence type="ECO:0000256" key="5">
    <source>
        <dbReference type="ARBA" id="ARBA00023016"/>
    </source>
</evidence>
<dbReference type="PROSITE" id="PS00434">
    <property type="entry name" value="HSF_DOMAIN"/>
    <property type="match status" value="1"/>
</dbReference>
<dbReference type="AlphaFoldDB" id="G9M6J3"/>
<accession>G9M6J3</accession>
<sequence length="345" mass="39747">MSEQIGAIEGKTVEMVKVEDGGEDEVIPQPMEGLHETTPTPFLTKTYDMVEDPATDDVVSWSDGRNSFVVWDSHKFASSLLPRYFKHDNFSSFIRQLNTYGFKKIDSSRWEFANEQFLRGQRHLLKNIKRRNPQNNSNNQQQKNPTPNGGGVVVEVGQFGQKTELERLQRDRTILKVEILKLKQQQQSSSTLIVQMEERLRGSEKQQQQIMSFLAKALSNPTFVQQLMYLREQREMQKLESPGKKPRTLPAGLPLEQSEMEAMLNTIENENREVKDEILRLEADTGIEELIGDDLIRQGEIEGYDLEQEGSFDIENLAAKMANWDDDIRELVEDYVESQLPHNLD</sequence>
<gene>
    <name evidence="13" type="primary">HsfA2a1-1</name>
</gene>
<evidence type="ECO:0000256" key="10">
    <source>
        <dbReference type="SAM" id="Coils"/>
    </source>
</evidence>
<name>G9M6J3_9LILI</name>
<proteinExistence type="inferred from homology"/>
<dbReference type="SUPFAM" id="SSF46785">
    <property type="entry name" value="Winged helix' DNA-binding domain"/>
    <property type="match status" value="1"/>
</dbReference>
<dbReference type="GO" id="GO:0034605">
    <property type="term" value="P:cellular response to heat"/>
    <property type="evidence" value="ECO:0007669"/>
    <property type="project" value="TreeGrafter"/>
</dbReference>
<evidence type="ECO:0000256" key="6">
    <source>
        <dbReference type="ARBA" id="ARBA00023125"/>
    </source>
</evidence>
<dbReference type="InterPro" id="IPR036390">
    <property type="entry name" value="WH_DNA-bd_sf"/>
</dbReference>
<dbReference type="EMBL" id="AB605345">
    <property type="protein sequence ID" value="BAL42284.1"/>
    <property type="molecule type" value="Genomic_DNA"/>
</dbReference>
<comment type="similarity">
    <text evidence="9">Belongs to the HSF family.</text>
</comment>
<dbReference type="FunFam" id="1.10.10.10:FF:000057">
    <property type="entry name" value="Heat shock transcription factor 1"/>
    <property type="match status" value="1"/>
</dbReference>
<keyword evidence="7" id="KW-0804">Transcription</keyword>
<comment type="subunit">
    <text evidence="2">Homotrimer.</text>
</comment>
<evidence type="ECO:0000256" key="7">
    <source>
        <dbReference type="ARBA" id="ARBA00023163"/>
    </source>
</evidence>
<reference evidence="13" key="1">
    <citation type="journal article" date="2012" name="Ann. Bot.">
        <title>Comparative studies of thermotolerance: different modes of heat acclimation between tolerant and intolerant aquatic plants of the genus Potamogeton.</title>
        <authorList>
            <person name="Amano M."/>
            <person name="Iida S."/>
            <person name="Kosuge K."/>
        </authorList>
    </citation>
    <scope>NUCLEOTIDE SEQUENCE</scope>
</reference>
<keyword evidence="10" id="KW-0175">Coiled coil</keyword>
<feature type="coiled-coil region" evidence="10">
    <location>
        <begin position="257"/>
        <end position="284"/>
    </location>
</feature>
<feature type="compositionally biased region" description="Low complexity" evidence="11">
    <location>
        <begin position="133"/>
        <end position="151"/>
    </location>
</feature>
<feature type="domain" description="HSF-type DNA-binding" evidence="12">
    <location>
        <begin position="81"/>
        <end position="105"/>
    </location>
</feature>
<comment type="subcellular location">
    <subcellularLocation>
        <location evidence="1">Nucleus</location>
    </subcellularLocation>
</comment>
<dbReference type="GO" id="GO:0000978">
    <property type="term" value="F:RNA polymerase II cis-regulatory region sequence-specific DNA binding"/>
    <property type="evidence" value="ECO:0007669"/>
    <property type="project" value="TreeGrafter"/>
</dbReference>
<dbReference type="GO" id="GO:0005634">
    <property type="term" value="C:nucleus"/>
    <property type="evidence" value="ECO:0007669"/>
    <property type="project" value="UniProtKB-SubCell"/>
</dbReference>